<sequence>MAWIETHFHSETLGMEMTVNVILPQTSLAVAPDRSKLKTLWLLHGGSGDDTAWLRMTAVERYALAYGIAVVMPGGFHSCFTDMKHGGRFHTYLTEELPAVIRHLFPRLSAQREDNYVSGFSNGGYACLKAGLARPDLYAAIGAFSAGDKSDVAFVDDGSPRAKERMMLFGDGDMKNTDNDLQYLARKALKNGAELPAIYHACGSLDPWLDLNVILREFFTGLPNDPYRYQYREAEGLGHTWEFWDAELPRFLDGLGLEKDKNQYFAL</sequence>
<dbReference type="InterPro" id="IPR029058">
    <property type="entry name" value="AB_hydrolase_fold"/>
</dbReference>
<protein>
    <submittedName>
        <fullName evidence="1">Alpha/beta hydrolase</fullName>
    </submittedName>
</protein>
<organism evidence="1 2">
    <name type="scientific">Paenibacillus chartarius</name>
    <dbReference type="NCBI Taxonomy" id="747481"/>
    <lineage>
        <taxon>Bacteria</taxon>
        <taxon>Bacillati</taxon>
        <taxon>Bacillota</taxon>
        <taxon>Bacilli</taxon>
        <taxon>Bacillales</taxon>
        <taxon>Paenibacillaceae</taxon>
        <taxon>Paenibacillus</taxon>
    </lineage>
</organism>
<dbReference type="InterPro" id="IPR000801">
    <property type="entry name" value="Esterase-like"/>
</dbReference>
<evidence type="ECO:0000313" key="2">
    <source>
        <dbReference type="Proteomes" id="UP001589776"/>
    </source>
</evidence>
<comment type="caution">
    <text evidence="1">The sequence shown here is derived from an EMBL/GenBank/DDBJ whole genome shotgun (WGS) entry which is preliminary data.</text>
</comment>
<dbReference type="SUPFAM" id="SSF53474">
    <property type="entry name" value="alpha/beta-Hydrolases"/>
    <property type="match status" value="1"/>
</dbReference>
<gene>
    <name evidence="1" type="ORF">ACFFK0_19705</name>
</gene>
<proteinExistence type="predicted"/>
<keyword evidence="1" id="KW-0378">Hydrolase</keyword>
<dbReference type="InterPro" id="IPR050583">
    <property type="entry name" value="Mycobacterial_A85_antigen"/>
</dbReference>
<evidence type="ECO:0000313" key="1">
    <source>
        <dbReference type="EMBL" id="MFC0214634.1"/>
    </source>
</evidence>
<dbReference type="PANTHER" id="PTHR48098:SF1">
    <property type="entry name" value="DIACYLGLYCEROL ACYLTRANSFERASE_MYCOLYLTRANSFERASE AG85A"/>
    <property type="match status" value="1"/>
</dbReference>
<dbReference type="GO" id="GO:0016787">
    <property type="term" value="F:hydrolase activity"/>
    <property type="evidence" value="ECO:0007669"/>
    <property type="project" value="UniProtKB-KW"/>
</dbReference>
<accession>A0ABV6DPR3</accession>
<dbReference type="Pfam" id="PF00756">
    <property type="entry name" value="Esterase"/>
    <property type="match status" value="1"/>
</dbReference>
<dbReference type="EMBL" id="JBHLWN010000076">
    <property type="protein sequence ID" value="MFC0214634.1"/>
    <property type="molecule type" value="Genomic_DNA"/>
</dbReference>
<dbReference type="Gene3D" id="3.40.50.1820">
    <property type="entry name" value="alpha/beta hydrolase"/>
    <property type="match status" value="1"/>
</dbReference>
<dbReference type="PANTHER" id="PTHR48098">
    <property type="entry name" value="ENTEROCHELIN ESTERASE-RELATED"/>
    <property type="match status" value="1"/>
</dbReference>
<name>A0ABV6DPR3_9BACL</name>
<keyword evidence="2" id="KW-1185">Reference proteome</keyword>
<reference evidence="1 2" key="1">
    <citation type="submission" date="2024-09" db="EMBL/GenBank/DDBJ databases">
        <authorList>
            <person name="Sun Q."/>
            <person name="Mori K."/>
        </authorList>
    </citation>
    <scope>NUCLEOTIDE SEQUENCE [LARGE SCALE GENOMIC DNA]</scope>
    <source>
        <strain evidence="1 2">CCM 7759</strain>
    </source>
</reference>
<dbReference type="RefSeq" id="WP_377472029.1">
    <property type="nucleotide sequence ID" value="NZ_JBHLWN010000076.1"/>
</dbReference>
<dbReference type="Proteomes" id="UP001589776">
    <property type="component" value="Unassembled WGS sequence"/>
</dbReference>